<sequence length="85" mass="10015">MASWARQCKPTGRSTMAVGLLLCIAWYYTILAGFFILYCPVMYLMFFSHKLYRKLVDHYFLYGNCILWRCFNVVVILNCITLVIL</sequence>
<evidence type="ECO:0000256" key="1">
    <source>
        <dbReference type="SAM" id="Phobius"/>
    </source>
</evidence>
<dbReference type="EMBL" id="LR824544">
    <property type="protein sequence ID" value="CAH1636434.1"/>
    <property type="molecule type" value="Genomic_DNA"/>
</dbReference>
<protein>
    <submittedName>
        <fullName evidence="2">Uncharacterized protein</fullName>
    </submittedName>
</protein>
<gene>
    <name evidence="2" type="ORF">SPLIT_LOCUS1796</name>
</gene>
<reference evidence="2" key="1">
    <citation type="submission" date="2022-02" db="EMBL/GenBank/DDBJ databases">
        <authorList>
            <person name="King R."/>
        </authorList>
    </citation>
    <scope>NUCLEOTIDE SEQUENCE</scope>
</reference>
<feature type="transmembrane region" description="Helical" evidence="1">
    <location>
        <begin position="66"/>
        <end position="84"/>
    </location>
</feature>
<keyword evidence="1" id="KW-0812">Transmembrane</keyword>
<feature type="transmembrane region" description="Helical" evidence="1">
    <location>
        <begin position="20"/>
        <end position="46"/>
    </location>
</feature>
<name>A0A9P0HXQ0_SPOLI</name>
<keyword evidence="1" id="KW-0472">Membrane</keyword>
<organism evidence="2 3">
    <name type="scientific">Spodoptera littoralis</name>
    <name type="common">Egyptian cotton leafworm</name>
    <dbReference type="NCBI Taxonomy" id="7109"/>
    <lineage>
        <taxon>Eukaryota</taxon>
        <taxon>Metazoa</taxon>
        <taxon>Ecdysozoa</taxon>
        <taxon>Arthropoda</taxon>
        <taxon>Hexapoda</taxon>
        <taxon>Insecta</taxon>
        <taxon>Pterygota</taxon>
        <taxon>Neoptera</taxon>
        <taxon>Endopterygota</taxon>
        <taxon>Lepidoptera</taxon>
        <taxon>Glossata</taxon>
        <taxon>Ditrysia</taxon>
        <taxon>Noctuoidea</taxon>
        <taxon>Noctuidae</taxon>
        <taxon>Amphipyrinae</taxon>
        <taxon>Spodoptera</taxon>
    </lineage>
</organism>
<accession>A0A9P0HXQ0</accession>
<proteinExistence type="predicted"/>
<dbReference type="Proteomes" id="UP001153321">
    <property type="component" value="Chromosome 13"/>
</dbReference>
<evidence type="ECO:0000313" key="2">
    <source>
        <dbReference type="EMBL" id="CAH1636434.1"/>
    </source>
</evidence>
<keyword evidence="1" id="KW-1133">Transmembrane helix</keyword>
<evidence type="ECO:0000313" key="3">
    <source>
        <dbReference type="Proteomes" id="UP001153321"/>
    </source>
</evidence>
<dbReference type="AlphaFoldDB" id="A0A9P0HXQ0"/>
<keyword evidence="3" id="KW-1185">Reference proteome</keyword>